<dbReference type="RefSeq" id="WP_311699600.1">
    <property type="nucleotide sequence ID" value="NZ_JAVREY010000067.1"/>
</dbReference>
<name>A0ABU2U4J3_9ACTN</name>
<reference evidence="2" key="1">
    <citation type="submission" date="2023-07" db="EMBL/GenBank/DDBJ databases">
        <title>30 novel species of actinomycetes from the DSMZ collection.</title>
        <authorList>
            <person name="Nouioui I."/>
        </authorList>
    </citation>
    <scope>NUCLEOTIDE SEQUENCE [LARGE SCALE GENOMIC DNA]</scope>
    <source>
        <strain evidence="2">DSM 41699</strain>
    </source>
</reference>
<proteinExistence type="predicted"/>
<accession>A0ABU2U4J3</accession>
<sequence length="114" mass="12075">MRTAHLDGWSFAALAREQGVSRGAVRTAVVDLMPEHTAADHETTPPPEPPATLDLSGKAAGFLRAAEPDDAERAALGIRRPSACPCPWRAHPLRAHQGAAAKALRALRVRDEGG</sequence>
<evidence type="ECO:0000313" key="1">
    <source>
        <dbReference type="EMBL" id="MDT0468154.1"/>
    </source>
</evidence>
<comment type="caution">
    <text evidence="1">The sequence shown here is derived from an EMBL/GenBank/DDBJ whole genome shotgun (WGS) entry which is preliminary data.</text>
</comment>
<evidence type="ECO:0000313" key="2">
    <source>
        <dbReference type="Proteomes" id="UP001183809"/>
    </source>
</evidence>
<keyword evidence="2" id="KW-1185">Reference proteome</keyword>
<gene>
    <name evidence="1" type="ORF">RM764_35080</name>
</gene>
<organism evidence="1 2">
    <name type="scientific">Streptomyces gibsoniae</name>
    <dbReference type="NCBI Taxonomy" id="3075529"/>
    <lineage>
        <taxon>Bacteria</taxon>
        <taxon>Bacillati</taxon>
        <taxon>Actinomycetota</taxon>
        <taxon>Actinomycetes</taxon>
        <taxon>Kitasatosporales</taxon>
        <taxon>Streptomycetaceae</taxon>
        <taxon>Streptomyces</taxon>
    </lineage>
</organism>
<protein>
    <submittedName>
        <fullName evidence="1">Uncharacterized protein</fullName>
    </submittedName>
</protein>
<dbReference type="EMBL" id="JAVREY010000067">
    <property type="protein sequence ID" value="MDT0468154.1"/>
    <property type="molecule type" value="Genomic_DNA"/>
</dbReference>
<dbReference type="Proteomes" id="UP001183809">
    <property type="component" value="Unassembled WGS sequence"/>
</dbReference>